<dbReference type="InterPro" id="IPR039697">
    <property type="entry name" value="Alcohol_dehydrogenase_Fe"/>
</dbReference>
<dbReference type="EMBL" id="WIWJ01000003">
    <property type="protein sequence ID" value="MQT45567.1"/>
    <property type="molecule type" value="Genomic_DNA"/>
</dbReference>
<dbReference type="FunFam" id="3.40.50.1970:FF:000003">
    <property type="entry name" value="Alcohol dehydrogenase, iron-containing"/>
    <property type="match status" value="1"/>
</dbReference>
<dbReference type="InterPro" id="IPR001670">
    <property type="entry name" value="ADH_Fe/GldA"/>
</dbReference>
<evidence type="ECO:0000313" key="7">
    <source>
        <dbReference type="EMBL" id="MQT45567.1"/>
    </source>
</evidence>
<dbReference type="CDD" id="cd14861">
    <property type="entry name" value="Fe-ADH-like"/>
    <property type="match status" value="1"/>
</dbReference>
<evidence type="ECO:0000256" key="4">
    <source>
        <dbReference type="ARBA" id="ARBA00023027"/>
    </source>
</evidence>
<dbReference type="PANTHER" id="PTHR11496">
    <property type="entry name" value="ALCOHOL DEHYDROGENASE"/>
    <property type="match status" value="1"/>
</dbReference>
<dbReference type="PROSITE" id="PS00060">
    <property type="entry name" value="ADH_IRON_2"/>
    <property type="match status" value="1"/>
</dbReference>
<dbReference type="Proteomes" id="UP000489190">
    <property type="component" value="Unassembled WGS sequence"/>
</dbReference>
<dbReference type="InterPro" id="IPR056798">
    <property type="entry name" value="ADH_Fe_C"/>
</dbReference>
<evidence type="ECO:0000256" key="2">
    <source>
        <dbReference type="ARBA" id="ARBA00007358"/>
    </source>
</evidence>
<feature type="domain" description="Fe-containing alcohol dehydrogenase-like C-terminal" evidence="6">
    <location>
        <begin position="201"/>
        <end position="388"/>
    </location>
</feature>
<dbReference type="RefSeq" id="WP_241486381.1">
    <property type="nucleotide sequence ID" value="NZ_JYLD01000002.1"/>
</dbReference>
<keyword evidence="3" id="KW-0560">Oxidoreductase</keyword>
<dbReference type="Proteomes" id="UP000441404">
    <property type="component" value="Unassembled WGS sequence"/>
</dbReference>
<comment type="similarity">
    <text evidence="2">Belongs to the iron-containing alcohol dehydrogenase family.</text>
</comment>
<evidence type="ECO:0000259" key="6">
    <source>
        <dbReference type="Pfam" id="PF25137"/>
    </source>
</evidence>
<evidence type="ECO:0000256" key="3">
    <source>
        <dbReference type="ARBA" id="ARBA00023002"/>
    </source>
</evidence>
<proteinExistence type="inferred from homology"/>
<dbReference type="PROSITE" id="PS00913">
    <property type="entry name" value="ADH_IRON_1"/>
    <property type="match status" value="1"/>
</dbReference>
<evidence type="ECO:0000313" key="10">
    <source>
        <dbReference type="Proteomes" id="UP000489190"/>
    </source>
</evidence>
<protein>
    <submittedName>
        <fullName evidence="7">Iron-containing alcohol dehydrogenase</fullName>
    </submittedName>
</protein>
<organism evidence="7 9">
    <name type="scientific">Pseudomonas helleri</name>
    <dbReference type="NCBI Taxonomy" id="1608996"/>
    <lineage>
        <taxon>Bacteria</taxon>
        <taxon>Pseudomonadati</taxon>
        <taxon>Pseudomonadota</taxon>
        <taxon>Gammaproteobacteria</taxon>
        <taxon>Pseudomonadales</taxon>
        <taxon>Pseudomonadaceae</taxon>
        <taxon>Pseudomonas</taxon>
    </lineage>
</organism>
<feature type="domain" description="Alcohol dehydrogenase iron-type/glycerol dehydrogenase GldA" evidence="5">
    <location>
        <begin position="21"/>
        <end position="190"/>
    </location>
</feature>
<reference evidence="9 10" key="1">
    <citation type="submission" date="2019-10" db="EMBL/GenBank/DDBJ databases">
        <title>Evaluation of single-gene subtyping targets for Pseudomonas.</title>
        <authorList>
            <person name="Reichler S.J."/>
            <person name="Orsi R.H."/>
            <person name="Wiedmann M."/>
            <person name="Martin N.H."/>
            <person name="Murphy S.I."/>
        </authorList>
    </citation>
    <scope>NUCLEOTIDE SEQUENCE [LARGE SCALE GENOMIC DNA]</scope>
    <source>
        <strain evidence="8 10">FSL R10-3254</strain>
        <strain evidence="7 9">FSL R10-3257</strain>
    </source>
</reference>
<dbReference type="GO" id="GO:0004022">
    <property type="term" value="F:alcohol dehydrogenase (NAD+) activity"/>
    <property type="evidence" value="ECO:0007669"/>
    <property type="project" value="TreeGrafter"/>
</dbReference>
<dbReference type="PANTHER" id="PTHR11496:SF102">
    <property type="entry name" value="ALCOHOL DEHYDROGENASE 4"/>
    <property type="match status" value="1"/>
</dbReference>
<evidence type="ECO:0000259" key="5">
    <source>
        <dbReference type="Pfam" id="PF00465"/>
    </source>
</evidence>
<dbReference type="Gene3D" id="1.20.1090.10">
    <property type="entry name" value="Dehydroquinate synthase-like - alpha domain"/>
    <property type="match status" value="1"/>
</dbReference>
<dbReference type="Pfam" id="PF00465">
    <property type="entry name" value="Fe-ADH"/>
    <property type="match status" value="1"/>
</dbReference>
<comment type="cofactor">
    <cofactor evidence="1">
        <name>Fe cation</name>
        <dbReference type="ChEBI" id="CHEBI:24875"/>
    </cofactor>
</comment>
<evidence type="ECO:0000256" key="1">
    <source>
        <dbReference type="ARBA" id="ARBA00001962"/>
    </source>
</evidence>
<sequence length="394" mass="41994">MQNTLSALLPQKWTVPLPMEYGPGARHELAALCNQFGISRPFIITDQGSLNLPFVAELQHALNAAGLACGLYGGIEPNPTDSTIVAGAQAYQAWDADGIIALGGGSGLDGAKAIALIARQKRCELWAFDFDQPVPEGFRAQDFPPVITLPTTAGTGAETESTAMVTDTRRGIKGCVWHPLARPSAVILDPELTRSLPANLTAWTGFDAIIHALEAYFVPTFNPLSDGAALQALDLLWHSIDTAVQQGQDLEARGKMLIGSCLAGVAFLKGLGLVHALSHMVGATYNTHHGLTNAIILPVVLRFNQAEISPRLKPVAQVLDLPDADFETFYTAICAKLDSLNIPKSLAELGVKHADIDALATKSLGDPARLTNPRDSSLEQLKTLLAHAIDHARD</sequence>
<comment type="caution">
    <text evidence="7">The sequence shown here is derived from an EMBL/GenBank/DDBJ whole genome shotgun (WGS) entry which is preliminary data.</text>
</comment>
<dbReference type="Pfam" id="PF25137">
    <property type="entry name" value="ADH_Fe_C"/>
    <property type="match status" value="1"/>
</dbReference>
<dbReference type="InterPro" id="IPR018211">
    <property type="entry name" value="ADH_Fe_CS"/>
</dbReference>
<dbReference type="GO" id="GO:0046872">
    <property type="term" value="F:metal ion binding"/>
    <property type="evidence" value="ECO:0007669"/>
    <property type="project" value="InterPro"/>
</dbReference>
<dbReference type="Gene3D" id="3.40.50.1970">
    <property type="match status" value="1"/>
</dbReference>
<dbReference type="FunFam" id="1.20.1090.10:FF:000001">
    <property type="entry name" value="Aldehyde-alcohol dehydrogenase"/>
    <property type="match status" value="1"/>
</dbReference>
<keyword evidence="4" id="KW-0520">NAD</keyword>
<gene>
    <name evidence="8" type="ORF">GHO39_10450</name>
    <name evidence="7" type="ORF">GHO40_02280</name>
</gene>
<evidence type="ECO:0000313" key="8">
    <source>
        <dbReference type="EMBL" id="MQT89549.1"/>
    </source>
</evidence>
<evidence type="ECO:0000313" key="9">
    <source>
        <dbReference type="Proteomes" id="UP000441404"/>
    </source>
</evidence>
<dbReference type="SUPFAM" id="SSF56796">
    <property type="entry name" value="Dehydroquinate synthase-like"/>
    <property type="match status" value="1"/>
</dbReference>
<accession>A0A0J6IFE9</accession>
<dbReference type="AlphaFoldDB" id="A0A0J6IFE9"/>
<dbReference type="STRING" id="1608996.TU84_05250"/>
<dbReference type="EMBL" id="WIWI01000024">
    <property type="protein sequence ID" value="MQT89549.1"/>
    <property type="molecule type" value="Genomic_DNA"/>
</dbReference>
<name>A0A0J6IFE9_9PSED</name>